<feature type="region of interest" description="Disordered" evidence="1">
    <location>
        <begin position="522"/>
        <end position="578"/>
    </location>
</feature>
<feature type="compositionally biased region" description="Polar residues" evidence="1">
    <location>
        <begin position="915"/>
        <end position="927"/>
    </location>
</feature>
<feature type="compositionally biased region" description="Basic and acidic residues" evidence="1">
    <location>
        <begin position="114"/>
        <end position="128"/>
    </location>
</feature>
<protein>
    <submittedName>
        <fullName evidence="3">Uncharacterized protein</fullName>
    </submittedName>
</protein>
<feature type="region of interest" description="Disordered" evidence="1">
    <location>
        <begin position="610"/>
        <end position="641"/>
    </location>
</feature>
<evidence type="ECO:0000313" key="3">
    <source>
        <dbReference type="EMBL" id="KAK5992704.1"/>
    </source>
</evidence>
<reference evidence="3 4" key="1">
    <citation type="submission" date="2024-01" db="EMBL/GenBank/DDBJ databases">
        <title>Complete genome of Cladobotryum mycophilum ATHUM6906.</title>
        <authorList>
            <person name="Christinaki A.C."/>
            <person name="Myridakis A.I."/>
            <person name="Kouvelis V.N."/>
        </authorList>
    </citation>
    <scope>NUCLEOTIDE SEQUENCE [LARGE SCALE GENOMIC DNA]</scope>
    <source>
        <strain evidence="3 4">ATHUM6906</strain>
    </source>
</reference>
<gene>
    <name evidence="3" type="ORF">PT974_06119</name>
</gene>
<feature type="compositionally biased region" description="Polar residues" evidence="1">
    <location>
        <begin position="808"/>
        <end position="822"/>
    </location>
</feature>
<proteinExistence type="predicted"/>
<feature type="compositionally biased region" description="Low complexity" evidence="1">
    <location>
        <begin position="255"/>
        <end position="267"/>
    </location>
</feature>
<comment type="caution">
    <text evidence="3">The sequence shown here is derived from an EMBL/GenBank/DDBJ whole genome shotgun (WGS) entry which is preliminary data.</text>
</comment>
<dbReference type="PANTHER" id="PTHR38426">
    <property type="entry name" value="MAINTENANCE OF TELOMERE CAPPING PROTEIN 4"/>
    <property type="match status" value="1"/>
</dbReference>
<sequence length="1275" mass="142013">MADYHHHHHNHHHHNHHTLAPRPAGSPAAAIASASSASTSASAGHRDGRRDGFATPGDRRSSGYETGESSNAARQQRETVLYHGKILNLHDDDDDGDMPLNFSPSGDIEQQQQQHHDDGYAPREERPQRKNKHRISGGFLLQNAAAGARVFGFRRQRGHQSLGHSQSSAGRDAAPRSSSGSDRGQRQSSMPTRHSLGDHPPVSMDDSTTRDPRRFSDSHSSPQRPSMDLDSSQVVHMALNLSESRRLAARRNIARATPPRLAPLPDASSSGNLKQHLQQQRKSSRGGGPKPFQEPPPMIPSGGSRLGNPYQPTFDASHDVQYTYQCSSSTLARAQKAKEHLELLAQYRRLLEVLPPLKPGFDRPTSGNPPGSPVGTPGPANFGTHVAPVTLGRQYNPLQYIRNRKVRARERQTIDGERQGFGDVDCVKSWVDTVSSHQSLAGTSLLQDKTSIPLFPSAEELYNQESPEPLAKMASRARRPRADWFMEPCDMIADAYWLEKDGHKHLIEDRHWRKICPAPAAELQSPMSREGDDSNIKASPFSLKPTEQNESILDDKEPGLSKVRTDLSHGSAKERAKQKLQTIKGGFHHRHNNSVHGHDLLRLKRGSVSEFSDSENEVGNEGKKKTRPKRKGTISSNSNDLLQKQMLEMLAKEAREKELDDVAELPEGKSLVTPEQKPSKPPSRFGSRKGSLAEYSDSDPRSVLGRARLGSPVRHGLYANNLSMGSVGNYSSNPNSPDLQPTRSSTIEQITNTDLSPPWSRSGSPVRNPLDKIKRIIRDKSAESVDSQPEDGDEDRDSRLSRRHSVAPTGSTTTLSRRQSSPGGKLMPMPMPLPTIEGSKHHRANSKRLRAEEAVGLRSMFKGPRIDTVIRDGVYKLGDKLGDKIWKKDGSSESPELETTDESDTDRIKDRRGTSPFSLSRRTSNRTQDGRPVMQKHFLDSMPQFHHAPDYQHLAAVDGVNQGRRASRFDLLKAPQIDVRSVASSRSPPPGARKSRLGDSDVSESESFPGSVPEGVRDADRRLNSAIALAKLDQAGRSMNRHWSIADGGIQHRATLSKREVARMKALILSSGIKAMEIRRRAYEQHKPFSRANLAANKITSKQEPAGIAWSDIAKLGPKQPGLAERQVAFYEVYPLAAQTLGIAIQAWGQRWQISADRFTNKTSPELRKDVWDVRTRLADDLSELTRKAADEADETSRDLALGQPLKIKHVVDTIEKMLRRRRRRFRWLRRGMWLTVEWLLVGFMWYVWFVVMILRIFLGIGKGVLGGVKWLLWL</sequence>
<dbReference type="PANTHER" id="PTHR38426:SF1">
    <property type="entry name" value="MAINTENANCE OF TELOMERE CAPPING PROTEIN 4"/>
    <property type="match status" value="1"/>
</dbReference>
<feature type="compositionally biased region" description="Basic and acidic residues" evidence="1">
    <location>
        <begin position="553"/>
        <end position="577"/>
    </location>
</feature>
<feature type="compositionally biased region" description="Polar residues" evidence="1">
    <location>
        <begin position="218"/>
        <end position="231"/>
    </location>
</feature>
<feature type="compositionally biased region" description="Basic residues" evidence="1">
    <location>
        <begin position="1"/>
        <end position="19"/>
    </location>
</feature>
<dbReference type="Proteomes" id="UP001338125">
    <property type="component" value="Unassembled WGS sequence"/>
</dbReference>
<feature type="compositionally biased region" description="Polar residues" evidence="1">
    <location>
        <begin position="752"/>
        <end position="765"/>
    </location>
</feature>
<evidence type="ECO:0000256" key="2">
    <source>
        <dbReference type="SAM" id="Phobius"/>
    </source>
</evidence>
<feature type="compositionally biased region" description="Polar residues" evidence="1">
    <location>
        <begin position="268"/>
        <end position="281"/>
    </location>
</feature>
<feature type="region of interest" description="Disordered" evidence="1">
    <location>
        <begin position="979"/>
        <end position="1019"/>
    </location>
</feature>
<keyword evidence="4" id="KW-1185">Reference proteome</keyword>
<dbReference type="InterPro" id="IPR038769">
    <property type="entry name" value="MTC4"/>
</dbReference>
<feature type="region of interest" description="Disordered" evidence="1">
    <location>
        <begin position="884"/>
        <end position="932"/>
    </location>
</feature>
<feature type="compositionally biased region" description="Acidic residues" evidence="1">
    <location>
        <begin position="895"/>
        <end position="904"/>
    </location>
</feature>
<feature type="region of interest" description="Disordered" evidence="1">
    <location>
        <begin position="662"/>
        <end position="708"/>
    </location>
</feature>
<keyword evidence="2" id="KW-0812">Transmembrane</keyword>
<feature type="region of interest" description="Disordered" evidence="1">
    <location>
        <begin position="151"/>
        <end position="231"/>
    </location>
</feature>
<keyword evidence="2" id="KW-1133">Transmembrane helix</keyword>
<evidence type="ECO:0000256" key="1">
    <source>
        <dbReference type="SAM" id="MobiDB-lite"/>
    </source>
</evidence>
<feature type="compositionally biased region" description="Polar residues" evidence="1">
    <location>
        <begin position="63"/>
        <end position="74"/>
    </location>
</feature>
<dbReference type="EMBL" id="JAVFKD010000012">
    <property type="protein sequence ID" value="KAK5992704.1"/>
    <property type="molecule type" value="Genomic_DNA"/>
</dbReference>
<feature type="transmembrane region" description="Helical" evidence="2">
    <location>
        <begin position="1228"/>
        <end position="1247"/>
    </location>
</feature>
<feature type="region of interest" description="Disordered" evidence="1">
    <location>
        <begin position="88"/>
        <end position="136"/>
    </location>
</feature>
<evidence type="ECO:0000313" key="4">
    <source>
        <dbReference type="Proteomes" id="UP001338125"/>
    </source>
</evidence>
<name>A0ABR0SKY1_9HYPO</name>
<feature type="region of interest" description="Disordered" evidence="1">
    <location>
        <begin position="752"/>
        <end position="851"/>
    </location>
</feature>
<feature type="region of interest" description="Disordered" evidence="1">
    <location>
        <begin position="1"/>
        <end position="75"/>
    </location>
</feature>
<organism evidence="3 4">
    <name type="scientific">Cladobotryum mycophilum</name>
    <dbReference type="NCBI Taxonomy" id="491253"/>
    <lineage>
        <taxon>Eukaryota</taxon>
        <taxon>Fungi</taxon>
        <taxon>Dikarya</taxon>
        <taxon>Ascomycota</taxon>
        <taxon>Pezizomycotina</taxon>
        <taxon>Sordariomycetes</taxon>
        <taxon>Hypocreomycetidae</taxon>
        <taxon>Hypocreales</taxon>
        <taxon>Hypocreaceae</taxon>
        <taxon>Cladobotryum</taxon>
    </lineage>
</organism>
<keyword evidence="2" id="KW-0472">Membrane</keyword>
<feature type="region of interest" description="Disordered" evidence="1">
    <location>
        <begin position="255"/>
        <end position="314"/>
    </location>
</feature>
<feature type="compositionally biased region" description="Basic and acidic residues" evidence="1">
    <location>
        <begin position="44"/>
        <end position="62"/>
    </location>
</feature>
<feature type="compositionally biased region" description="Low complexity" evidence="1">
    <location>
        <begin position="20"/>
        <end position="43"/>
    </location>
</feature>
<feature type="compositionally biased region" description="Low complexity" evidence="1">
    <location>
        <begin position="176"/>
        <end position="189"/>
    </location>
</feature>
<accession>A0ABR0SKY1</accession>
<feature type="compositionally biased region" description="Basic and acidic residues" evidence="1">
    <location>
        <begin position="769"/>
        <end position="783"/>
    </location>
</feature>
<feature type="compositionally biased region" description="Basic and acidic residues" evidence="1">
    <location>
        <begin position="207"/>
        <end position="217"/>
    </location>
</feature>